<keyword evidence="2" id="KW-1185">Reference proteome</keyword>
<gene>
    <name evidence="1" type="ORF">L3Q82_002509</name>
</gene>
<name>A0ACB8VYX7_9TELE</name>
<reference evidence="1" key="1">
    <citation type="submission" date="2022-04" db="EMBL/GenBank/DDBJ databases">
        <title>Jade perch genome.</title>
        <authorList>
            <person name="Chao B."/>
        </authorList>
    </citation>
    <scope>NUCLEOTIDE SEQUENCE</scope>
    <source>
        <strain evidence="1">CB-2022</strain>
    </source>
</reference>
<evidence type="ECO:0000313" key="1">
    <source>
        <dbReference type="EMBL" id="KAI3360645.1"/>
    </source>
</evidence>
<dbReference type="EMBL" id="CM041546">
    <property type="protein sequence ID" value="KAI3360645.1"/>
    <property type="molecule type" value="Genomic_DNA"/>
</dbReference>
<comment type="caution">
    <text evidence="1">The sequence shown here is derived from an EMBL/GenBank/DDBJ whole genome shotgun (WGS) entry which is preliminary data.</text>
</comment>
<organism evidence="1 2">
    <name type="scientific">Scortum barcoo</name>
    <name type="common">barcoo grunter</name>
    <dbReference type="NCBI Taxonomy" id="214431"/>
    <lineage>
        <taxon>Eukaryota</taxon>
        <taxon>Metazoa</taxon>
        <taxon>Chordata</taxon>
        <taxon>Craniata</taxon>
        <taxon>Vertebrata</taxon>
        <taxon>Euteleostomi</taxon>
        <taxon>Actinopterygii</taxon>
        <taxon>Neopterygii</taxon>
        <taxon>Teleostei</taxon>
        <taxon>Neoteleostei</taxon>
        <taxon>Acanthomorphata</taxon>
        <taxon>Eupercaria</taxon>
        <taxon>Centrarchiformes</taxon>
        <taxon>Terapontoidei</taxon>
        <taxon>Terapontidae</taxon>
        <taxon>Scortum</taxon>
    </lineage>
</organism>
<accession>A0ACB8VYX7</accession>
<protein>
    <submittedName>
        <fullName evidence="1">Uncharacterized protein</fullName>
    </submittedName>
</protein>
<sequence length="1435" mass="160520">MLVALNGLKHIGLMHADIKPDNIMLVNHQFQPFKLKLIDFGLAAPVSSIRHGATIQALGYRAPEVILGLPLTEAVDMWALGCVLAFMYLGQHLYPIQCEYEVMRVIVQMHGQPDDHLLNMGVSTKNYFCKDKKLPRNSWRFKTREEYKCPKGSRAEHCSGVFDMLTCLNDMTQIHAGGEDATEQEDTRAFLSHVRRMLHVDLEKRITPSEALGHRFITMKHLPKEAENNSYVTLARTVESECQMEQSSVCRRFITSSEVISLNGLTITSLDGAEPDKESVPQTEDKPPGTAGLEKTSGVSKKVTPTETKEVTPTETKKVTPTENKEVTPTDNKEVTTAQNKEASPKQHKQPTQTQKNKATSTQEKIATPKQQKKAAPKQGTFGKVAQCLKLGTNERVALKIVRKDLSWAGKHELEMLEKLRKLDQDKNNLVKCIDHFQFKGYICLAFDKLDISLYDFMKMRSFKPLCVSEIRVISQQMLVALNGLKHIGLMHADIKPDNIMLVNHQFQPFKLKLIDFGLAAPVSSIRHGATIQALGYRAPEVILGLPLTEAVDMWALGCVLAFMYLGQHLYPIQCEYEVMRVIVQMHGQPDDHLLNIGVKTKNYFCEDKESPRNSWRFKTREEYKCPKGSRAEHCSGVFDMLTCLNDMTQIHAGGEDATEQEDTRAFLSHVRRMLHVDLEKRITPSEALGHRFITMKHLPKEAENNSYVTLARTVESECQMEQSSVCRRFITSSEVISLNGLTITSLDGAEPDKESVPQTEDKPPGTAGLEKTSGVGKKVTPTETKEVTPTETKKVTPTENKEVTPTDNKEVTPTDNKKVTPTENKKMNPPLLPLILLVISTVHAFKYTELVQYIDSHQEEYVEALRDWVAIESDSSNILKRPELHRMMEVVAQKLRLMGGTVELVDIGEQELPDGQTLALPKVVTAQFGSDPNKHTVCVYGHVDVQPAKLEDGWATDPYNLTDINGNLYGRGASDNKAPVLAWIHAVQAYQALTLDLPVNVKFVIEGMEETGSNGLDAMILAQRDTFFSDVDYIIISDCGWLSRRPALTYGTRGNCYFFAEVEGPKQDLHSGVYGGTVIEPMTDLIGILDTLISPSGKILIPGIREAVAPLSDEEWKMYQDIQFDIDNYKNKIGVNQLMYSNKVDLLAHMWRYPTVSIHGIEGAFSDPGTKTVIPAKVTAKFSIRQVPNMDPAMVKKQVTDYLQSVFAKRKSPNKLKVTMVIGAKPWLADTQHPLYEAGKAAVKRVFDLDPDLIREGGTIPIARTFQDVTGKSIIMMPIGGFDDGLHSQNEKMSRYNYIEGTKLFVAYLNEVSQITKTNEKSPRCCLTLLATGPPNQQWKTSTERTSFIPRINRERVTLTCLATNKDNLKDVFQLELISVMKLWSGMKPVISGLGSIMTCRPALPLLLKAPALMPTLACFLLHVMVTITAPDVI</sequence>
<evidence type="ECO:0000313" key="2">
    <source>
        <dbReference type="Proteomes" id="UP000831701"/>
    </source>
</evidence>
<proteinExistence type="predicted"/>
<dbReference type="Proteomes" id="UP000831701">
    <property type="component" value="Chromosome 16"/>
</dbReference>